<reference evidence="3" key="1">
    <citation type="submission" date="2016-10" db="EMBL/GenBank/DDBJ databases">
        <authorList>
            <person name="Wibberg D."/>
        </authorList>
    </citation>
    <scope>NUCLEOTIDE SEQUENCE [LARGE SCALE GENOMIC DNA]</scope>
</reference>
<sequence length="114" mass="12655">MWTIEGSSLAMAVEQSPAGDRAKLLLAFAASLSPQTGKKVPPIEERRGSRHCLCCHDPPLITSYFQMQPRRIESDRRRVGHVQRLDGTRHVEPCKCADGFARLLPQPLALGAQH</sequence>
<gene>
    <name evidence="1" type="ORF">RTCCBAU85039_1505</name>
    <name evidence="2" type="ORF">SAMN05216228_1004315</name>
</gene>
<protein>
    <submittedName>
        <fullName evidence="1">Uncharacterized protein</fullName>
    </submittedName>
</protein>
<organism evidence="1 3">
    <name type="scientific">Rhizobium tibeticum</name>
    <dbReference type="NCBI Taxonomy" id="501024"/>
    <lineage>
        <taxon>Bacteria</taxon>
        <taxon>Pseudomonadati</taxon>
        <taxon>Pseudomonadota</taxon>
        <taxon>Alphaproteobacteria</taxon>
        <taxon>Hyphomicrobiales</taxon>
        <taxon>Rhizobiaceae</taxon>
        <taxon>Rhizobium/Agrobacterium group</taxon>
        <taxon>Rhizobium</taxon>
    </lineage>
</organism>
<evidence type="ECO:0000313" key="3">
    <source>
        <dbReference type="Proteomes" id="UP000183063"/>
    </source>
</evidence>
<evidence type="ECO:0000313" key="1">
    <source>
        <dbReference type="EMBL" id="SEH62935.1"/>
    </source>
</evidence>
<dbReference type="Proteomes" id="UP000183063">
    <property type="component" value="Unassembled WGS sequence"/>
</dbReference>
<reference evidence="2 4" key="3">
    <citation type="submission" date="2016-10" db="EMBL/GenBank/DDBJ databases">
        <authorList>
            <person name="Varghese N."/>
            <person name="Submissions S."/>
        </authorList>
    </citation>
    <scope>NUCLEOTIDE SEQUENCE [LARGE SCALE GENOMIC DNA]</scope>
    <source>
        <strain evidence="2 4">CGMCC 1.7071</strain>
    </source>
</reference>
<dbReference type="AlphaFoldDB" id="A0A1H8GPA6"/>
<proteinExistence type="predicted"/>
<dbReference type="EMBL" id="FNXB01000006">
    <property type="protein sequence ID" value="SEH62935.1"/>
    <property type="molecule type" value="Genomic_DNA"/>
</dbReference>
<dbReference type="Proteomes" id="UP000198939">
    <property type="component" value="Unassembled WGS sequence"/>
</dbReference>
<reference evidence="1" key="2">
    <citation type="submission" date="2016-10" db="EMBL/GenBank/DDBJ databases">
        <authorList>
            <person name="de Groot N.N."/>
        </authorList>
    </citation>
    <scope>NUCLEOTIDE SEQUENCE [LARGE SCALE GENOMIC DNA]</scope>
    <source>
        <strain evidence="1">CCBAU85039</strain>
    </source>
</reference>
<keyword evidence="4" id="KW-1185">Reference proteome</keyword>
<dbReference type="EMBL" id="FOCV01000004">
    <property type="protein sequence ID" value="SEN45574.1"/>
    <property type="molecule type" value="Genomic_DNA"/>
</dbReference>
<accession>A0A1H8GPA6</accession>
<name>A0A1H8GPA6_9HYPH</name>
<evidence type="ECO:0000313" key="2">
    <source>
        <dbReference type="EMBL" id="SEN45574.1"/>
    </source>
</evidence>
<evidence type="ECO:0000313" key="4">
    <source>
        <dbReference type="Proteomes" id="UP000198939"/>
    </source>
</evidence>